<accession>A0A6A6DQG3</accession>
<gene>
    <name evidence="1" type="ORF">K469DRAFT_592676</name>
</gene>
<keyword evidence="2" id="KW-1185">Reference proteome</keyword>
<reference evidence="1" key="1">
    <citation type="journal article" date="2020" name="Stud. Mycol.">
        <title>101 Dothideomycetes genomes: a test case for predicting lifestyles and emergence of pathogens.</title>
        <authorList>
            <person name="Haridas S."/>
            <person name="Albert R."/>
            <person name="Binder M."/>
            <person name="Bloem J."/>
            <person name="Labutti K."/>
            <person name="Salamov A."/>
            <person name="Andreopoulos B."/>
            <person name="Baker S."/>
            <person name="Barry K."/>
            <person name="Bills G."/>
            <person name="Bluhm B."/>
            <person name="Cannon C."/>
            <person name="Castanera R."/>
            <person name="Culley D."/>
            <person name="Daum C."/>
            <person name="Ezra D."/>
            <person name="Gonzalez J."/>
            <person name="Henrissat B."/>
            <person name="Kuo A."/>
            <person name="Liang C."/>
            <person name="Lipzen A."/>
            <person name="Lutzoni F."/>
            <person name="Magnuson J."/>
            <person name="Mondo S."/>
            <person name="Nolan M."/>
            <person name="Ohm R."/>
            <person name="Pangilinan J."/>
            <person name="Park H.-J."/>
            <person name="Ramirez L."/>
            <person name="Alfaro M."/>
            <person name="Sun H."/>
            <person name="Tritt A."/>
            <person name="Yoshinaga Y."/>
            <person name="Zwiers L.-H."/>
            <person name="Turgeon B."/>
            <person name="Goodwin S."/>
            <person name="Spatafora J."/>
            <person name="Crous P."/>
            <person name="Grigoriev I."/>
        </authorList>
    </citation>
    <scope>NUCLEOTIDE SEQUENCE</scope>
    <source>
        <strain evidence="1">CBS 207.26</strain>
    </source>
</reference>
<name>A0A6A6DQG3_9PEZI</name>
<dbReference type="OrthoDB" id="437457at2759"/>
<protein>
    <submittedName>
        <fullName evidence="1">Uncharacterized protein</fullName>
    </submittedName>
</protein>
<evidence type="ECO:0000313" key="1">
    <source>
        <dbReference type="EMBL" id="KAF2180469.1"/>
    </source>
</evidence>
<sequence>DIILTAYQNTINYLGYFCDRYGSMVDGIGAEDRLSKKVLADQAGKVKRVWINYLGD</sequence>
<dbReference type="EMBL" id="ML994658">
    <property type="protein sequence ID" value="KAF2180469.1"/>
    <property type="molecule type" value="Genomic_DNA"/>
</dbReference>
<proteinExistence type="predicted"/>
<organism evidence="1 2">
    <name type="scientific">Zopfia rhizophila CBS 207.26</name>
    <dbReference type="NCBI Taxonomy" id="1314779"/>
    <lineage>
        <taxon>Eukaryota</taxon>
        <taxon>Fungi</taxon>
        <taxon>Dikarya</taxon>
        <taxon>Ascomycota</taxon>
        <taxon>Pezizomycotina</taxon>
        <taxon>Dothideomycetes</taxon>
        <taxon>Dothideomycetes incertae sedis</taxon>
        <taxon>Zopfiaceae</taxon>
        <taxon>Zopfia</taxon>
    </lineage>
</organism>
<dbReference type="Proteomes" id="UP000800200">
    <property type="component" value="Unassembled WGS sequence"/>
</dbReference>
<evidence type="ECO:0000313" key="2">
    <source>
        <dbReference type="Proteomes" id="UP000800200"/>
    </source>
</evidence>
<feature type="non-terminal residue" evidence="1">
    <location>
        <position position="1"/>
    </location>
</feature>
<dbReference type="AlphaFoldDB" id="A0A6A6DQG3"/>